<evidence type="ECO:0000256" key="1">
    <source>
        <dbReference type="SAM" id="MobiDB-lite"/>
    </source>
</evidence>
<keyword evidence="2" id="KW-1133">Transmembrane helix</keyword>
<dbReference type="RefSeq" id="WP_143986580.1">
    <property type="nucleotide sequence ID" value="NZ_CP041692.1"/>
</dbReference>
<name>A0A516PZP4_9ACTN</name>
<feature type="domain" description="TadE-like" evidence="3">
    <location>
        <begin position="24"/>
        <end position="66"/>
    </location>
</feature>
<dbReference type="Pfam" id="PF07811">
    <property type="entry name" value="TadE"/>
    <property type="match status" value="1"/>
</dbReference>
<dbReference type="EMBL" id="CP041692">
    <property type="protein sequence ID" value="QDP96617.1"/>
    <property type="molecule type" value="Genomic_DNA"/>
</dbReference>
<evidence type="ECO:0000313" key="5">
    <source>
        <dbReference type="Proteomes" id="UP000319263"/>
    </source>
</evidence>
<dbReference type="InterPro" id="IPR012495">
    <property type="entry name" value="TadE-like_dom"/>
</dbReference>
<evidence type="ECO:0000256" key="2">
    <source>
        <dbReference type="SAM" id="Phobius"/>
    </source>
</evidence>
<evidence type="ECO:0000313" key="4">
    <source>
        <dbReference type="EMBL" id="QDP96617.1"/>
    </source>
</evidence>
<evidence type="ECO:0000259" key="3">
    <source>
        <dbReference type="Pfam" id="PF07811"/>
    </source>
</evidence>
<feature type="region of interest" description="Disordered" evidence="1">
    <location>
        <begin position="1"/>
        <end position="21"/>
    </location>
</feature>
<gene>
    <name evidence="4" type="ORF">FOE78_12470</name>
</gene>
<sequence>MTSRDLSVLPSRHRGARRARRERGTASLEFVGLLPVVLIAMVLVLQLFAAAYTAHAAHQSARDAARAYSLGESPQAAAEASLPGGVDLVSVSTFGPHHGVRVVVRAPSVLKIGDPHFSSEATMP</sequence>
<keyword evidence="5" id="KW-1185">Reference proteome</keyword>
<accession>A0A516PZP4</accession>
<dbReference type="OrthoDB" id="3734281at2"/>
<feature type="transmembrane region" description="Helical" evidence="2">
    <location>
        <begin position="30"/>
        <end position="52"/>
    </location>
</feature>
<dbReference type="Proteomes" id="UP000319263">
    <property type="component" value="Chromosome"/>
</dbReference>
<feature type="compositionally biased region" description="Basic residues" evidence="1">
    <location>
        <begin position="11"/>
        <end position="21"/>
    </location>
</feature>
<protein>
    <submittedName>
        <fullName evidence="4">Pilus assembly protein TadE</fullName>
    </submittedName>
</protein>
<proteinExistence type="predicted"/>
<keyword evidence="2" id="KW-0812">Transmembrane</keyword>
<organism evidence="4 5">
    <name type="scientific">Microlunatus elymi</name>
    <dbReference type="NCBI Taxonomy" id="2596828"/>
    <lineage>
        <taxon>Bacteria</taxon>
        <taxon>Bacillati</taxon>
        <taxon>Actinomycetota</taxon>
        <taxon>Actinomycetes</taxon>
        <taxon>Propionibacteriales</taxon>
        <taxon>Propionibacteriaceae</taxon>
        <taxon>Microlunatus</taxon>
    </lineage>
</organism>
<dbReference type="KEGG" id="mik:FOE78_12470"/>
<keyword evidence="2" id="KW-0472">Membrane</keyword>
<dbReference type="AlphaFoldDB" id="A0A516PZP4"/>
<reference evidence="4 5" key="1">
    <citation type="submission" date="2019-07" db="EMBL/GenBank/DDBJ databases">
        <title>Microlunatus dokdonensis sp. nov. isolated from the rhizospheric soil of the wild plant Elymus tsukushiensis.</title>
        <authorList>
            <person name="Ghim S.-Y."/>
            <person name="Hwang Y.-J."/>
            <person name="Son J.-S."/>
            <person name="Shin J.-H."/>
        </authorList>
    </citation>
    <scope>NUCLEOTIDE SEQUENCE [LARGE SCALE GENOMIC DNA]</scope>
    <source>
        <strain evidence="4 5">KUDC0627</strain>
    </source>
</reference>